<keyword evidence="3" id="KW-1185">Reference proteome</keyword>
<evidence type="ECO:0000256" key="1">
    <source>
        <dbReference type="SAM" id="MobiDB-lite"/>
    </source>
</evidence>
<dbReference type="OrthoDB" id="2692005at2759"/>
<gene>
    <name evidence="2" type="ORF">HYDPIDRAFT_170938</name>
</gene>
<accession>A0A0C9V1P0</accession>
<dbReference type="EMBL" id="KN839895">
    <property type="protein sequence ID" value="KIJ59149.1"/>
    <property type="molecule type" value="Genomic_DNA"/>
</dbReference>
<evidence type="ECO:0000313" key="2">
    <source>
        <dbReference type="EMBL" id="KIJ59149.1"/>
    </source>
</evidence>
<evidence type="ECO:0000313" key="3">
    <source>
        <dbReference type="Proteomes" id="UP000053820"/>
    </source>
</evidence>
<proteinExistence type="predicted"/>
<name>A0A0C9V1P0_9AGAM</name>
<reference evidence="2 3" key="1">
    <citation type="submission" date="2014-04" db="EMBL/GenBank/DDBJ databases">
        <title>Evolutionary Origins and Diversification of the Mycorrhizal Mutualists.</title>
        <authorList>
            <consortium name="DOE Joint Genome Institute"/>
            <consortium name="Mycorrhizal Genomics Consortium"/>
            <person name="Kohler A."/>
            <person name="Kuo A."/>
            <person name="Nagy L.G."/>
            <person name="Floudas D."/>
            <person name="Copeland A."/>
            <person name="Barry K.W."/>
            <person name="Cichocki N."/>
            <person name="Veneault-Fourrey C."/>
            <person name="LaButti K."/>
            <person name="Lindquist E.A."/>
            <person name="Lipzen A."/>
            <person name="Lundell T."/>
            <person name="Morin E."/>
            <person name="Murat C."/>
            <person name="Riley R."/>
            <person name="Ohm R."/>
            <person name="Sun H."/>
            <person name="Tunlid A."/>
            <person name="Henrissat B."/>
            <person name="Grigoriev I.V."/>
            <person name="Hibbett D.S."/>
            <person name="Martin F."/>
        </authorList>
    </citation>
    <scope>NUCLEOTIDE SEQUENCE [LARGE SCALE GENOMIC DNA]</scope>
    <source>
        <strain evidence="2 3">MD-312</strain>
    </source>
</reference>
<protein>
    <submittedName>
        <fullName evidence="2">Uncharacterized protein</fullName>
    </submittedName>
</protein>
<organism evidence="2 3">
    <name type="scientific">Hydnomerulius pinastri MD-312</name>
    <dbReference type="NCBI Taxonomy" id="994086"/>
    <lineage>
        <taxon>Eukaryota</taxon>
        <taxon>Fungi</taxon>
        <taxon>Dikarya</taxon>
        <taxon>Basidiomycota</taxon>
        <taxon>Agaricomycotina</taxon>
        <taxon>Agaricomycetes</taxon>
        <taxon>Agaricomycetidae</taxon>
        <taxon>Boletales</taxon>
        <taxon>Boletales incertae sedis</taxon>
        <taxon>Leucogyrophana</taxon>
    </lineage>
</organism>
<sequence>MLDFRLKLYSDSFKRTLVCLLSPNADASTTDTAIKIFHDITSEEYEAITQLVQESPLPKKPRLSHHSSDGIIIMEWPRATHEAPLTDLREIISPAMRLLPFDKCKVRALVEMNSPFQSPESGFSATSDLSLVLMSLLGSGNREILILAECAFSQDEQSLRDKVKKELAAHPKVVLFFMIIVSEVEEYHGPKEGTDAWNYFADEARCRDAQSFLSLQEQPLASGAARVMVAGHNWCNISSVDYYVWVKQDDKQIDIDNPNNMVHDHCILTRIFLPDIEMEDVKLMIKKGLLKARDSIVTFCKKLDPEADTRALQSAEIVCVVDWEICQMALVAAATATAHDRYQGWYNAVFRGLKCPLSDDEEYKPSNEDSGVDTSNSDSSPTQTPPIDATRAMCSKLRRLG</sequence>
<dbReference type="AlphaFoldDB" id="A0A0C9V1P0"/>
<feature type="region of interest" description="Disordered" evidence="1">
    <location>
        <begin position="361"/>
        <end position="390"/>
    </location>
</feature>
<dbReference type="Proteomes" id="UP000053820">
    <property type="component" value="Unassembled WGS sequence"/>
</dbReference>
<feature type="compositionally biased region" description="Polar residues" evidence="1">
    <location>
        <begin position="368"/>
        <end position="382"/>
    </location>
</feature>
<dbReference type="HOGENOM" id="CLU_047153_3_0_1"/>